<keyword evidence="8 12" id="KW-0249">Electron transport</keyword>
<evidence type="ECO:0000256" key="3">
    <source>
        <dbReference type="ARBA" id="ARBA00022448"/>
    </source>
</evidence>
<gene>
    <name evidence="14" type="primary">cydA</name>
    <name evidence="13" type="ORF">BKN37_01720</name>
    <name evidence="14" type="ORF">C1Y40_04610</name>
</gene>
<dbReference type="AlphaFoldDB" id="A0A1S1NJX2"/>
<feature type="transmembrane region" description="Helical" evidence="12">
    <location>
        <begin position="218"/>
        <end position="239"/>
    </location>
</feature>
<evidence type="ECO:0000313" key="16">
    <source>
        <dbReference type="Proteomes" id="UP000238296"/>
    </source>
</evidence>
<evidence type="ECO:0000256" key="4">
    <source>
        <dbReference type="ARBA" id="ARBA00022475"/>
    </source>
</evidence>
<dbReference type="GO" id="GO:0046872">
    <property type="term" value="F:metal ion binding"/>
    <property type="evidence" value="ECO:0007669"/>
    <property type="project" value="UniProtKB-UniRule"/>
</dbReference>
<dbReference type="Pfam" id="PF01654">
    <property type="entry name" value="Cyt_bd_oxida_I"/>
    <property type="match status" value="1"/>
</dbReference>
<dbReference type="PANTHER" id="PTHR30365:SF15">
    <property type="entry name" value="CYTOCHROME BD UBIQUINOL OXIDASE SUBUNIT 1"/>
    <property type="match status" value="1"/>
</dbReference>
<evidence type="ECO:0000313" key="15">
    <source>
        <dbReference type="Proteomes" id="UP000179734"/>
    </source>
</evidence>
<reference evidence="13 15" key="1">
    <citation type="submission" date="2016-10" db="EMBL/GenBank/DDBJ databases">
        <title>Genome sequence of Mycobacterium talmonii.</title>
        <authorList>
            <person name="Greninger A.L."/>
            <person name="Elliott B."/>
            <person name="Vasireddy S."/>
            <person name="Vasireddy R."/>
        </authorList>
    </citation>
    <scope>NUCLEOTIDE SEQUENCE [LARGE SCALE GENOMIC DNA]</scope>
    <source>
        <strain evidence="13">MO-5499</strain>
        <strain evidence="15">NE-TNMC-100812</strain>
    </source>
</reference>
<evidence type="ECO:0000256" key="10">
    <source>
        <dbReference type="ARBA" id="ARBA00023004"/>
    </source>
</evidence>
<reference evidence="14" key="3">
    <citation type="submission" date="2018-01" db="EMBL/GenBank/DDBJ databases">
        <authorList>
            <person name="Gaut B.S."/>
            <person name="Morton B.R."/>
            <person name="Clegg M.T."/>
            <person name="Duvall M.R."/>
        </authorList>
    </citation>
    <scope>NUCLEOTIDE SEQUENCE</scope>
    <source>
        <strain evidence="14">ATCC BAA-2683</strain>
    </source>
</reference>
<feature type="transmembrane region" description="Helical" evidence="12">
    <location>
        <begin position="127"/>
        <end position="150"/>
    </location>
</feature>
<dbReference type="InterPro" id="IPR002585">
    <property type="entry name" value="Cyt-d_ubiquinol_oxidase_su_1"/>
</dbReference>
<keyword evidence="3 12" id="KW-0813">Transport</keyword>
<keyword evidence="10 12" id="KW-0408">Iron</keyword>
<keyword evidence="11 12" id="KW-0472">Membrane</keyword>
<evidence type="ECO:0000256" key="6">
    <source>
        <dbReference type="ARBA" id="ARBA00022692"/>
    </source>
</evidence>
<evidence type="ECO:0000256" key="8">
    <source>
        <dbReference type="ARBA" id="ARBA00022982"/>
    </source>
</evidence>
<keyword evidence="5 12" id="KW-0349">Heme</keyword>
<evidence type="ECO:0000256" key="5">
    <source>
        <dbReference type="ARBA" id="ARBA00022617"/>
    </source>
</evidence>
<keyword evidence="14" id="KW-0560">Oxidoreductase</keyword>
<keyword evidence="15" id="KW-1185">Reference proteome</keyword>
<evidence type="ECO:0000256" key="9">
    <source>
        <dbReference type="ARBA" id="ARBA00022989"/>
    </source>
</evidence>
<sequence>MDLVDISRWQFGITTVYHFIFVPLTIGLAPLVAVMQTIWVATGTAAWYRLTRFFGKLFLINFAIGVATGIVQEFQFGMNWSEYSRFVGDVFGAPLAMEGLAAFFFESIFIGLWIFGWSRLPRLVHLACIWVVAVAVNVSAFFIIAANSFMQHPVGAHYNPATGRAELDSIVALLTNNTAIAAFTHVVAGAWLTAGTFVAAVCSWRMVRKPGAEEARTLYRPAIILGCLVVLAAAAGLFFTGDVQGKLMFRQQPMKMASAESLCHTETDPSFSILTAGTHNNCDSIARVIEAQYVLPFLAEGKFTGVTLEGVKDIQLRYEHQYGPGDYRPNLFVTYWSFRAMVGLLAVPLLFSLVALWLTRRGRIPRQRWFAWFALLTIPTPFLANSAGWVFTEMGRQPWIVAPNPTGDQSIRITVQQGVSDHAPATVVISLVMFTLVYAVLAVFWFELLRRYVVAGPQEHDTEPAPPAPPAEDAVAPLSFAY</sequence>
<keyword evidence="9 12" id="KW-1133">Transmembrane helix</keyword>
<dbReference type="PIRSF" id="PIRSF006446">
    <property type="entry name" value="Cyt_quinol_oxidase_1"/>
    <property type="match status" value="1"/>
</dbReference>
<comment type="similarity">
    <text evidence="2 12">Belongs to the cytochrome ubiquinol oxidase subunit 1 family.</text>
</comment>
<dbReference type="EMBL" id="MLQM01000004">
    <property type="protein sequence ID" value="OHV06507.1"/>
    <property type="molecule type" value="Genomic_DNA"/>
</dbReference>
<keyword evidence="4 12" id="KW-1003">Cell membrane</keyword>
<evidence type="ECO:0000256" key="12">
    <source>
        <dbReference type="PIRNR" id="PIRNR006446"/>
    </source>
</evidence>
<dbReference type="GO" id="GO:0009055">
    <property type="term" value="F:electron transfer activity"/>
    <property type="evidence" value="ECO:0007669"/>
    <property type="project" value="UniProtKB-UniRule"/>
</dbReference>
<dbReference type="GO" id="GO:0016682">
    <property type="term" value="F:oxidoreductase activity, acting on diphenols and related substances as donors, oxygen as acceptor"/>
    <property type="evidence" value="ECO:0007669"/>
    <property type="project" value="TreeGrafter"/>
</dbReference>
<evidence type="ECO:0000256" key="1">
    <source>
        <dbReference type="ARBA" id="ARBA00004651"/>
    </source>
</evidence>
<dbReference type="GO" id="GO:0005886">
    <property type="term" value="C:plasma membrane"/>
    <property type="evidence" value="ECO:0007669"/>
    <property type="project" value="UniProtKB-SubCell"/>
</dbReference>
<evidence type="ECO:0000313" key="13">
    <source>
        <dbReference type="EMBL" id="OHV06507.1"/>
    </source>
</evidence>
<reference evidence="14 16" key="2">
    <citation type="journal article" date="2017" name="Int. J. Syst. Evol. Microbiol.">
        <title>Mycobacterium talmoniae sp. nov., a slowly growing mycobacterium isolated from human respiratory samples.</title>
        <authorList>
            <person name="Davidson R.M."/>
            <person name="DeGroote M.A."/>
            <person name="Marola J.L."/>
            <person name="Buss S."/>
            <person name="Jones V."/>
            <person name="McNeil M.R."/>
            <person name="Freifeld A.G."/>
            <person name="Elaine Epperson L."/>
            <person name="Hasan N.A."/>
            <person name="Jackson M."/>
            <person name="Iwen P.C."/>
            <person name="Salfinger M."/>
            <person name="Strong M."/>
        </authorList>
    </citation>
    <scope>NUCLEOTIDE SEQUENCE [LARGE SCALE GENOMIC DNA]</scope>
    <source>
        <strain evidence="14 16">ATCC BAA-2683</strain>
    </source>
</reference>
<feature type="transmembrane region" description="Helical" evidence="12">
    <location>
        <begin position="370"/>
        <end position="391"/>
    </location>
</feature>
<dbReference type="PANTHER" id="PTHR30365">
    <property type="entry name" value="CYTOCHROME D UBIQUINOL OXIDASE"/>
    <property type="match status" value="1"/>
</dbReference>
<protein>
    <submittedName>
        <fullName evidence="14">Cytochrome bd ubiquinol oxidase subunit 1</fullName>
        <ecNumber evidence="14">1.10.3.-</ecNumber>
    </submittedName>
    <submittedName>
        <fullName evidence="13">Cytochrome ubiquinol oxidase subunit I</fullName>
    </submittedName>
</protein>
<comment type="subcellular location">
    <subcellularLocation>
        <location evidence="1">Cell membrane</location>
        <topology evidence="1">Multi-pass membrane protein</topology>
    </subcellularLocation>
</comment>
<feature type="transmembrane region" description="Helical" evidence="12">
    <location>
        <begin position="336"/>
        <end position="358"/>
    </location>
</feature>
<dbReference type="GO" id="GO:0020037">
    <property type="term" value="F:heme binding"/>
    <property type="evidence" value="ECO:0007669"/>
    <property type="project" value="TreeGrafter"/>
</dbReference>
<feature type="transmembrane region" description="Helical" evidence="12">
    <location>
        <begin position="91"/>
        <end position="115"/>
    </location>
</feature>
<comment type="caution">
    <text evidence="13">The sequence shown here is derived from an EMBL/GenBank/DDBJ whole genome shotgun (WGS) entry which is preliminary data.</text>
</comment>
<feature type="transmembrane region" description="Helical" evidence="12">
    <location>
        <begin position="425"/>
        <end position="446"/>
    </location>
</feature>
<accession>A0A1S1NJX2</accession>
<dbReference type="GO" id="GO:0070069">
    <property type="term" value="C:cytochrome complex"/>
    <property type="evidence" value="ECO:0007669"/>
    <property type="project" value="UniProtKB-UniRule"/>
</dbReference>
<keyword evidence="7 12" id="KW-0479">Metal-binding</keyword>
<dbReference type="EC" id="1.10.3.-" evidence="14"/>
<evidence type="ECO:0000313" key="14">
    <source>
        <dbReference type="EMBL" id="PQM45222.1"/>
    </source>
</evidence>
<evidence type="ECO:0000256" key="7">
    <source>
        <dbReference type="ARBA" id="ARBA00022723"/>
    </source>
</evidence>
<evidence type="ECO:0000256" key="2">
    <source>
        <dbReference type="ARBA" id="ARBA00009819"/>
    </source>
</evidence>
<dbReference type="GO" id="GO:0019646">
    <property type="term" value="P:aerobic electron transport chain"/>
    <property type="evidence" value="ECO:0007669"/>
    <property type="project" value="InterPro"/>
</dbReference>
<dbReference type="RefSeq" id="WP_071020330.1">
    <property type="nucleotide sequence ID" value="NZ_MLQM01000004.1"/>
</dbReference>
<feature type="transmembrane region" description="Helical" evidence="12">
    <location>
        <begin position="20"/>
        <end position="41"/>
    </location>
</feature>
<name>A0A1S1NJX2_9MYCO</name>
<organism evidence="13 15">
    <name type="scientific">Mycobacterium talmoniae</name>
    <dbReference type="NCBI Taxonomy" id="1858794"/>
    <lineage>
        <taxon>Bacteria</taxon>
        <taxon>Bacillati</taxon>
        <taxon>Actinomycetota</taxon>
        <taxon>Actinomycetes</taxon>
        <taxon>Mycobacteriales</taxon>
        <taxon>Mycobacteriaceae</taxon>
        <taxon>Mycobacterium</taxon>
    </lineage>
</organism>
<evidence type="ECO:0000256" key="11">
    <source>
        <dbReference type="ARBA" id="ARBA00023136"/>
    </source>
</evidence>
<dbReference type="Proteomes" id="UP000179734">
    <property type="component" value="Unassembled WGS sequence"/>
</dbReference>
<feature type="transmembrane region" description="Helical" evidence="12">
    <location>
        <begin position="53"/>
        <end position="71"/>
    </location>
</feature>
<keyword evidence="6 12" id="KW-0812">Transmembrane</keyword>
<dbReference type="Proteomes" id="UP000238296">
    <property type="component" value="Unassembled WGS sequence"/>
</dbReference>
<feature type="transmembrane region" description="Helical" evidence="12">
    <location>
        <begin position="179"/>
        <end position="206"/>
    </location>
</feature>
<dbReference type="EMBL" id="PPEA01000659">
    <property type="protein sequence ID" value="PQM45222.1"/>
    <property type="molecule type" value="Genomic_DNA"/>
</dbReference>
<proteinExistence type="inferred from homology"/>